<dbReference type="Proteomes" id="UP001611580">
    <property type="component" value="Unassembled WGS sequence"/>
</dbReference>
<dbReference type="InterPro" id="IPR005532">
    <property type="entry name" value="SUMF_dom"/>
</dbReference>
<dbReference type="InterPro" id="IPR016187">
    <property type="entry name" value="CTDL_fold"/>
</dbReference>
<organism evidence="2 3">
    <name type="scientific">Promicromonospora kroppenstedtii</name>
    <dbReference type="NCBI Taxonomy" id="440482"/>
    <lineage>
        <taxon>Bacteria</taxon>
        <taxon>Bacillati</taxon>
        <taxon>Actinomycetota</taxon>
        <taxon>Actinomycetes</taxon>
        <taxon>Micrococcales</taxon>
        <taxon>Promicromonosporaceae</taxon>
        <taxon>Promicromonospora</taxon>
    </lineage>
</organism>
<comment type="caution">
    <text evidence="2">The sequence shown here is derived from an EMBL/GenBank/DDBJ whole genome shotgun (WGS) entry which is preliminary data.</text>
</comment>
<keyword evidence="3" id="KW-1185">Reference proteome</keyword>
<dbReference type="RefSeq" id="WP_397402225.1">
    <property type="nucleotide sequence ID" value="NZ_JBIRYI010000002.1"/>
</dbReference>
<gene>
    <name evidence="2" type="ORF">ACH47X_05675</name>
</gene>
<sequence length="332" mass="35944">MTAHTDDATRTAGLVRLDGGLFTMGSDEHYPEEAPAHPVRVDGFRIDPYAVTNERFDAFVAATGYVTVAERPLDPALYPGAPPENLVPGSMVFTPTTGPVDLRHLSQWWAWVPGASWRHPEGPGSGIEDRGEHPVVQVAHEDAAAYAEWAGASLPTEAQWEYAARGGLDGAEYTWGDQARPGGRLLANTWDGPDFPWRSTGESGWTRTAPVGSFPPNRYGLFDMAGNVWQWTDDWWTDRHPAAADACCAPTNPRGGAAEASHDPRQPQFAVPRKVIKGGSFLCADTYCRRYRPAARRPQAVDTGMSHVGFRCVRADAAAGPPSGATLLEVLP</sequence>
<evidence type="ECO:0000313" key="2">
    <source>
        <dbReference type="EMBL" id="MFI2486377.1"/>
    </source>
</evidence>
<feature type="domain" description="Sulfatase-modifying factor enzyme-like" evidence="1">
    <location>
        <begin position="12"/>
        <end position="314"/>
    </location>
</feature>
<dbReference type="PANTHER" id="PTHR23150:SF19">
    <property type="entry name" value="FORMYLGLYCINE-GENERATING ENZYME"/>
    <property type="match status" value="1"/>
</dbReference>
<name>A0ABW7XFV9_9MICO</name>
<protein>
    <submittedName>
        <fullName evidence="2">Formylglycine-generating enzyme family protein</fullName>
    </submittedName>
</protein>
<dbReference type="InterPro" id="IPR051043">
    <property type="entry name" value="Sulfatase_Mod_Factor_Kinase"/>
</dbReference>
<dbReference type="Pfam" id="PF03781">
    <property type="entry name" value="FGE-sulfatase"/>
    <property type="match status" value="1"/>
</dbReference>
<proteinExistence type="predicted"/>
<dbReference type="Gene3D" id="3.90.1580.10">
    <property type="entry name" value="paralog of FGE (formylglycine-generating enzyme)"/>
    <property type="match status" value="1"/>
</dbReference>
<evidence type="ECO:0000313" key="3">
    <source>
        <dbReference type="Proteomes" id="UP001611580"/>
    </source>
</evidence>
<dbReference type="SUPFAM" id="SSF56436">
    <property type="entry name" value="C-type lectin-like"/>
    <property type="match status" value="1"/>
</dbReference>
<dbReference type="InterPro" id="IPR042095">
    <property type="entry name" value="SUMF_sf"/>
</dbReference>
<dbReference type="PANTHER" id="PTHR23150">
    <property type="entry name" value="SULFATASE MODIFYING FACTOR 1, 2"/>
    <property type="match status" value="1"/>
</dbReference>
<evidence type="ECO:0000259" key="1">
    <source>
        <dbReference type="Pfam" id="PF03781"/>
    </source>
</evidence>
<accession>A0ABW7XFV9</accession>
<dbReference type="EMBL" id="JBIRYI010000002">
    <property type="protein sequence ID" value="MFI2486377.1"/>
    <property type="molecule type" value="Genomic_DNA"/>
</dbReference>
<reference evidence="2 3" key="1">
    <citation type="submission" date="2024-10" db="EMBL/GenBank/DDBJ databases">
        <title>The Natural Products Discovery Center: Release of the First 8490 Sequenced Strains for Exploring Actinobacteria Biosynthetic Diversity.</title>
        <authorList>
            <person name="Kalkreuter E."/>
            <person name="Kautsar S.A."/>
            <person name="Yang D."/>
            <person name="Bader C.D."/>
            <person name="Teijaro C.N."/>
            <person name="Fluegel L."/>
            <person name="Davis C.M."/>
            <person name="Simpson J.R."/>
            <person name="Lauterbach L."/>
            <person name="Steele A.D."/>
            <person name="Gui C."/>
            <person name="Meng S."/>
            <person name="Li G."/>
            <person name="Viehrig K."/>
            <person name="Ye F."/>
            <person name="Su P."/>
            <person name="Kiefer A.F."/>
            <person name="Nichols A."/>
            <person name="Cepeda A.J."/>
            <person name="Yan W."/>
            <person name="Fan B."/>
            <person name="Jiang Y."/>
            <person name="Adhikari A."/>
            <person name="Zheng C.-J."/>
            <person name="Schuster L."/>
            <person name="Cowan T.M."/>
            <person name="Smanski M.J."/>
            <person name="Chevrette M.G."/>
            <person name="De Carvalho L.P.S."/>
            <person name="Shen B."/>
        </authorList>
    </citation>
    <scope>NUCLEOTIDE SEQUENCE [LARGE SCALE GENOMIC DNA]</scope>
    <source>
        <strain evidence="2 3">NPDC019481</strain>
    </source>
</reference>